<evidence type="ECO:0000256" key="1">
    <source>
        <dbReference type="SAM" id="Phobius"/>
    </source>
</evidence>
<feature type="transmembrane region" description="Helical" evidence="1">
    <location>
        <begin position="170"/>
        <end position="189"/>
    </location>
</feature>
<evidence type="ECO:0000313" key="2">
    <source>
        <dbReference type="EMBL" id="GGG71000.1"/>
    </source>
</evidence>
<keyword evidence="1" id="KW-0472">Membrane</keyword>
<dbReference type="EMBL" id="BMHY01000004">
    <property type="protein sequence ID" value="GGG71000.1"/>
    <property type="molecule type" value="Genomic_DNA"/>
</dbReference>
<protein>
    <submittedName>
        <fullName evidence="2">Membrane protein</fullName>
    </submittedName>
</protein>
<dbReference type="InterPro" id="IPR025695">
    <property type="entry name" value="DoxX-like"/>
</dbReference>
<reference evidence="2 3" key="1">
    <citation type="journal article" date="2014" name="Int. J. Syst. Evol. Microbiol.">
        <title>Complete genome sequence of Corynebacterium casei LMG S-19264T (=DSM 44701T), isolated from a smear-ripened cheese.</title>
        <authorList>
            <consortium name="US DOE Joint Genome Institute (JGI-PGF)"/>
            <person name="Walter F."/>
            <person name="Albersmeier A."/>
            <person name="Kalinowski J."/>
            <person name="Ruckert C."/>
        </authorList>
    </citation>
    <scope>NUCLEOTIDE SEQUENCE [LARGE SCALE GENOMIC DNA]</scope>
    <source>
        <strain evidence="2 3">CGMCC 1.15286</strain>
    </source>
</reference>
<dbReference type="AlphaFoldDB" id="A0A917M1P2"/>
<keyword evidence="1" id="KW-0812">Transmembrane</keyword>
<comment type="caution">
    <text evidence="2">The sequence shown here is derived from an EMBL/GenBank/DDBJ whole genome shotgun (WGS) entry which is preliminary data.</text>
</comment>
<gene>
    <name evidence="2" type="ORF">GCM10010918_28090</name>
</gene>
<sequence length="306" mass="35009">MRNKPIYVETEIAADLEELWHHTQSPELHQQWDLRFSEIAYLPKSDDEDLPQRFLYRTRIGFGMAVSGTGETKSIFHKRSGERTSTLRFGSGQRVSLIKEGSGFWKYRPQGDGVVFLTQYDYETRWGAAGQCFDRIVFRPLFGYATAWSFDALRIWLEERIPPSVSIQRAILHYVSLTLLVVLWLYEGIVPKLLYPEQGEMAMLEQLGWFAGLERIVLQLLGAGEIVIALLTIKWHRKPSLFVWQSVLLLLLPLGAMIGNPSMIQSPFNPLTLSVPMIALAFITALTVRQLPQASRCLRKPNERSV</sequence>
<dbReference type="Pfam" id="PF13781">
    <property type="entry name" value="DoxX_3"/>
    <property type="match status" value="1"/>
</dbReference>
<feature type="transmembrane region" description="Helical" evidence="1">
    <location>
        <begin position="271"/>
        <end position="291"/>
    </location>
</feature>
<accession>A0A917M1P2</accession>
<dbReference type="Proteomes" id="UP000600247">
    <property type="component" value="Unassembled WGS sequence"/>
</dbReference>
<keyword evidence="1" id="KW-1133">Transmembrane helix</keyword>
<dbReference type="RefSeq" id="WP_188889788.1">
    <property type="nucleotide sequence ID" value="NZ_BMHY01000004.1"/>
</dbReference>
<evidence type="ECO:0000313" key="3">
    <source>
        <dbReference type="Proteomes" id="UP000600247"/>
    </source>
</evidence>
<feature type="transmembrane region" description="Helical" evidence="1">
    <location>
        <begin position="209"/>
        <end position="233"/>
    </location>
</feature>
<organism evidence="2 3">
    <name type="scientific">Paenibacillus radicis</name>
    <name type="common">ex Gao et al. 2016</name>
    <dbReference type="NCBI Taxonomy" id="1737354"/>
    <lineage>
        <taxon>Bacteria</taxon>
        <taxon>Bacillati</taxon>
        <taxon>Bacillota</taxon>
        <taxon>Bacilli</taxon>
        <taxon>Bacillales</taxon>
        <taxon>Paenibacillaceae</taxon>
        <taxon>Paenibacillus</taxon>
    </lineage>
</organism>
<name>A0A917M1P2_9BACL</name>
<proteinExistence type="predicted"/>
<keyword evidence="3" id="KW-1185">Reference proteome</keyword>
<feature type="transmembrane region" description="Helical" evidence="1">
    <location>
        <begin position="240"/>
        <end position="259"/>
    </location>
</feature>
<dbReference type="SUPFAM" id="SSF55961">
    <property type="entry name" value="Bet v1-like"/>
    <property type="match status" value="1"/>
</dbReference>